<dbReference type="GeneID" id="89565799"/>
<evidence type="ECO:0000313" key="1">
    <source>
        <dbReference type="EMBL" id="VYT94672.1"/>
    </source>
</evidence>
<proteinExistence type="predicted"/>
<organism evidence="1">
    <name type="scientific">Intestinibacter bartlettii</name>
    <dbReference type="NCBI Taxonomy" id="261299"/>
    <lineage>
        <taxon>Bacteria</taxon>
        <taxon>Bacillati</taxon>
        <taxon>Bacillota</taxon>
        <taxon>Clostridia</taxon>
        <taxon>Peptostreptococcales</taxon>
        <taxon>Peptostreptococcaceae</taxon>
        <taxon>Intestinibacter</taxon>
    </lineage>
</organism>
<protein>
    <recommendedName>
        <fullName evidence="2">Bacterial sensory transduction regulator</fullName>
    </recommendedName>
</protein>
<dbReference type="EMBL" id="CACRUE010000022">
    <property type="protein sequence ID" value="VYT94672.1"/>
    <property type="molecule type" value="Genomic_DNA"/>
</dbReference>
<dbReference type="AlphaFoldDB" id="A0A6N3B3V4"/>
<name>A0A6N3B3V4_9FIRM</name>
<gene>
    <name evidence="1" type="ORF">IBLFYP30_01397</name>
</gene>
<sequence length="149" mass="17253">MDNLEVKKILIEESLRKSQMSQIFDVVSNDKMVFFRSLQQYKNNKLLLGIILDESAYTTITIFFGKVIDESKKDIIIKLINELNGLHNVEKFVLNRNDELLVQVPYVALSQDFNGDIALDLLKTLYHMLTNNAYDKFEDILGESMCNKL</sequence>
<accession>A0A6N3B3V4</accession>
<dbReference type="RefSeq" id="WP_007287449.1">
    <property type="nucleotide sequence ID" value="NZ_BAABYO010000001.1"/>
</dbReference>
<evidence type="ECO:0008006" key="2">
    <source>
        <dbReference type="Google" id="ProtNLM"/>
    </source>
</evidence>
<reference evidence="1" key="1">
    <citation type="submission" date="2019-11" db="EMBL/GenBank/DDBJ databases">
        <authorList>
            <person name="Feng L."/>
        </authorList>
    </citation>
    <scope>NUCLEOTIDE SEQUENCE</scope>
    <source>
        <strain evidence="1">IbartlettiiLFYP30</strain>
    </source>
</reference>